<dbReference type="Proteomes" id="UP000054324">
    <property type="component" value="Unassembled WGS sequence"/>
</dbReference>
<feature type="chain" id="PRO_5001704613" evidence="1">
    <location>
        <begin position="23"/>
        <end position="211"/>
    </location>
</feature>
<proteinExistence type="predicted"/>
<accession>A0A075AHR8</accession>
<dbReference type="EMBL" id="KL596662">
    <property type="protein sequence ID" value="KER30359.1"/>
    <property type="molecule type" value="Genomic_DNA"/>
</dbReference>
<protein>
    <submittedName>
        <fullName evidence="2">Uncharacterized protein</fullName>
    </submittedName>
</protein>
<evidence type="ECO:0000256" key="1">
    <source>
        <dbReference type="SAM" id="SignalP"/>
    </source>
</evidence>
<sequence length="211" mass="23547">MWAKRWTIILLFAFCGYERCATESDRITVALRIVPENGSKVHFEGSFGRTDPTILTTPSYDTSSGQIVCGSATVSLESSTKDPVWHPKKETCSSSDTNTTINVNEKLIKGKQEDCGELFIACCTFEAGCSKNITTRVLKSEFNCSHPAEEMWVVLIRYAPQCTYDYEFKWVYGKSAYREPAGTCVAANILACDLTTWLNADTLIENADEEK</sequence>
<organism evidence="2 3">
    <name type="scientific">Opisthorchis viverrini</name>
    <name type="common">Southeast Asian liver fluke</name>
    <dbReference type="NCBI Taxonomy" id="6198"/>
    <lineage>
        <taxon>Eukaryota</taxon>
        <taxon>Metazoa</taxon>
        <taxon>Spiralia</taxon>
        <taxon>Lophotrochozoa</taxon>
        <taxon>Platyhelminthes</taxon>
        <taxon>Trematoda</taxon>
        <taxon>Digenea</taxon>
        <taxon>Opisthorchiida</taxon>
        <taxon>Opisthorchiata</taxon>
        <taxon>Opisthorchiidae</taxon>
        <taxon>Opisthorchis</taxon>
    </lineage>
</organism>
<feature type="non-terminal residue" evidence="2">
    <location>
        <position position="211"/>
    </location>
</feature>
<reference evidence="2 3" key="1">
    <citation type="submission" date="2013-11" db="EMBL/GenBank/DDBJ databases">
        <title>Opisthorchis viverrini - life in the bile duct.</title>
        <authorList>
            <person name="Young N.D."/>
            <person name="Nagarajan N."/>
            <person name="Lin S.J."/>
            <person name="Korhonen P.K."/>
            <person name="Jex A.R."/>
            <person name="Hall R.S."/>
            <person name="Safavi-Hemami H."/>
            <person name="Kaewkong W."/>
            <person name="Bertrand D."/>
            <person name="Gao S."/>
            <person name="Seet Q."/>
            <person name="Wongkham S."/>
            <person name="Teh B.T."/>
            <person name="Wongkham C."/>
            <person name="Intapan P.M."/>
            <person name="Maleewong W."/>
            <person name="Yang X."/>
            <person name="Hu M."/>
            <person name="Wang Z."/>
            <person name="Hofmann A."/>
            <person name="Sternberg P.W."/>
            <person name="Tan P."/>
            <person name="Wang J."/>
            <person name="Gasser R.B."/>
        </authorList>
    </citation>
    <scope>NUCLEOTIDE SEQUENCE [LARGE SCALE GENOMIC DNA]</scope>
</reference>
<dbReference type="AlphaFoldDB" id="A0A075AHR8"/>
<keyword evidence="1" id="KW-0732">Signal</keyword>
<dbReference type="CTD" id="20327353"/>
<name>A0A075AHR8_OPIVI</name>
<dbReference type="KEGG" id="ovi:T265_13185"/>
<gene>
    <name evidence="2" type="ORF">T265_13185</name>
</gene>
<evidence type="ECO:0000313" key="2">
    <source>
        <dbReference type="EMBL" id="KER30359.1"/>
    </source>
</evidence>
<evidence type="ECO:0000313" key="3">
    <source>
        <dbReference type="Proteomes" id="UP000054324"/>
    </source>
</evidence>
<keyword evidence="3" id="KW-1185">Reference proteome</keyword>
<dbReference type="RefSeq" id="XP_009165915.1">
    <property type="nucleotide sequence ID" value="XM_009167651.1"/>
</dbReference>
<dbReference type="GeneID" id="20327353"/>
<feature type="signal peptide" evidence="1">
    <location>
        <begin position="1"/>
        <end position="22"/>
    </location>
</feature>